<evidence type="ECO:0000313" key="1">
    <source>
        <dbReference type="EMBL" id="VTR95824.1"/>
    </source>
</evidence>
<keyword evidence="1" id="KW-0378">Hydrolase</keyword>
<evidence type="ECO:0008006" key="3">
    <source>
        <dbReference type="Google" id="ProtNLM"/>
    </source>
</evidence>
<dbReference type="PANTHER" id="PTHR30143:SF0">
    <property type="entry name" value="2-KETO-4-PENTENOATE HYDRATASE"/>
    <property type="match status" value="1"/>
</dbReference>
<proteinExistence type="predicted"/>
<dbReference type="RefSeq" id="WP_162670189.1">
    <property type="nucleotide sequence ID" value="NZ_LR593886.1"/>
</dbReference>
<accession>A0A6P2D6Q9</accession>
<dbReference type="EMBL" id="LR593886">
    <property type="protein sequence ID" value="VTR95824.1"/>
    <property type="molecule type" value="Genomic_DNA"/>
</dbReference>
<reference evidence="1 2" key="1">
    <citation type="submission" date="2019-05" db="EMBL/GenBank/DDBJ databases">
        <authorList>
            <consortium name="Science for Life Laboratories"/>
        </authorList>
    </citation>
    <scope>NUCLEOTIDE SEQUENCE [LARGE SCALE GENOMIC DNA]</scope>
    <source>
        <strain evidence="1">Soil9</strain>
    </source>
</reference>
<protein>
    <recommendedName>
        <fullName evidence="3">Fumarylacetoacetase-like C-terminal domain-containing protein</fullName>
    </recommendedName>
</protein>
<dbReference type="Proteomes" id="UP000464178">
    <property type="component" value="Chromosome"/>
</dbReference>
<dbReference type="AlphaFoldDB" id="A0A6P2D6Q9"/>
<sequence length="263" mass="28412">MDRVTAACEYLFELRSTQRQVAALPADLVPQSIAEGYLVQERLVGKILNRFGSQPIGYKIACTSELAQKALGVDGPFFGVLMSHSSYSSPAMLRGSDFVVRCAEAEFGFEMGADVLPGPVYTADTIRPFIGTARPSIEIVDHRYHDWQTVGAPSLLADNAIHGAWVAGEPYADWRDLDFARHPVTLVVNGEQTFPGSGAAVLGNPLNVVAWLANQLPKFGRRLGRGDRVTTGITTGIYLARPGDHLTADFGPLGQVSMSFTTD</sequence>
<dbReference type="InterPro" id="IPR050772">
    <property type="entry name" value="Hydratase-Decarb/MhpD_sf"/>
</dbReference>
<dbReference type="Gene3D" id="3.90.850.10">
    <property type="entry name" value="Fumarylacetoacetase-like, C-terminal domain"/>
    <property type="match status" value="1"/>
</dbReference>
<keyword evidence="2" id="KW-1185">Reference proteome</keyword>
<dbReference type="GO" id="GO:0016787">
    <property type="term" value="F:hydrolase activity"/>
    <property type="evidence" value="ECO:0007669"/>
    <property type="project" value="UniProtKB-KW"/>
</dbReference>
<dbReference type="GO" id="GO:0008684">
    <property type="term" value="F:2-oxopent-4-enoate hydratase activity"/>
    <property type="evidence" value="ECO:0007669"/>
    <property type="project" value="TreeGrafter"/>
</dbReference>
<dbReference type="GO" id="GO:0005737">
    <property type="term" value="C:cytoplasm"/>
    <property type="evidence" value="ECO:0007669"/>
    <property type="project" value="TreeGrafter"/>
</dbReference>
<dbReference type="InterPro" id="IPR036663">
    <property type="entry name" value="Fumarylacetoacetase_C_sf"/>
</dbReference>
<name>A0A6P2D6Q9_9BACT</name>
<dbReference type="SUPFAM" id="SSF56529">
    <property type="entry name" value="FAH"/>
    <property type="match status" value="1"/>
</dbReference>
<gene>
    <name evidence="1" type="ORF">SOIL9_18900</name>
</gene>
<dbReference type="KEGG" id="gms:SOIL9_18900"/>
<dbReference type="PANTHER" id="PTHR30143">
    <property type="entry name" value="ACID HYDRATASE"/>
    <property type="match status" value="1"/>
</dbReference>
<organism evidence="1 2">
    <name type="scientific">Gemmata massiliana</name>
    <dbReference type="NCBI Taxonomy" id="1210884"/>
    <lineage>
        <taxon>Bacteria</taxon>
        <taxon>Pseudomonadati</taxon>
        <taxon>Planctomycetota</taxon>
        <taxon>Planctomycetia</taxon>
        <taxon>Gemmatales</taxon>
        <taxon>Gemmataceae</taxon>
        <taxon>Gemmata</taxon>
    </lineage>
</organism>
<evidence type="ECO:0000313" key="2">
    <source>
        <dbReference type="Proteomes" id="UP000464178"/>
    </source>
</evidence>